<evidence type="ECO:0000256" key="4">
    <source>
        <dbReference type="ARBA" id="ARBA00022603"/>
    </source>
</evidence>
<evidence type="ECO:0000256" key="2">
    <source>
        <dbReference type="ARBA" id="ARBA00009056"/>
    </source>
</evidence>
<dbReference type="PANTHER" id="PTHR21210">
    <property type="entry name" value="TRNA (URACIL-O(2)-)-METHYLTRANSFERASE-RELATED"/>
    <property type="match status" value="1"/>
</dbReference>
<dbReference type="Proteomes" id="UP001652582">
    <property type="component" value="Chromosome 5"/>
</dbReference>
<dbReference type="GO" id="GO:0030488">
    <property type="term" value="P:tRNA methylation"/>
    <property type="evidence" value="ECO:0007669"/>
    <property type="project" value="UniProtKB-UniRule"/>
</dbReference>
<evidence type="ECO:0000256" key="1">
    <source>
        <dbReference type="ARBA" id="ARBA00004496"/>
    </source>
</evidence>
<sequence length="585" mass="67729">MEVKNQYITAVTVNSFWQSINVLINKSHIVNKRCWGSTVLAKQNLKILPCNIEAILDFVKLKNGVNARSTFVHLLTDYLTVQSTKDDENKAEVEIILVELFPKNYGESHAYQMICLQKTELKVKFIDVTPREDKQNLCPTFSYSFSLINNEIVLKTPADASEKVNQWLKNTVLPQVVKWSKEIVPNKAHKFCNKSLALVSLDKYYEKYNQLKLKYGKEMVKIWPECTDPTKFVYEDVAIATYLLLLWEEQMTSQTFVDVGCGNGLLVYILTMEGHDGLGVDVRKRKIWDLYPDNIKLKEMTVTPTNIHTISHGTWIIGNHSDELTPWIPVIAARSSYKCNFFLLPCCAYNFDGTKYQRQNSSKSQYTEYLEYIQTVCQEFGFETKMDRLKIPSTKRICLIGRQRLYEEDEYDKYLDVVHEIVNEQIGLSLNGVTNNELNDFKTRDPVEKVRNCTQVDKGVCSQIIMCITNYLLEGCPLEADWYCGKKIQINDLVDLIPSNLLKALKSECGGLQTLLRNNHHIFEVQKGCVQFRFPRTIEEVKKNMINKKQGNDVKMQVKICWFYNNHPQKCPLDRSVCSFLHEKL</sequence>
<keyword evidence="9" id="KW-0863">Zinc-finger</keyword>
<dbReference type="AlphaFoldDB" id="A0A6J1NIW6"/>
<dbReference type="EC" id="2.1.1.211" evidence="10"/>
<dbReference type="GO" id="GO:0005737">
    <property type="term" value="C:cytoplasm"/>
    <property type="evidence" value="ECO:0007669"/>
    <property type="project" value="UniProtKB-SubCell"/>
</dbReference>
<keyword evidence="12" id="KW-1185">Reference proteome</keyword>
<comment type="subcellular location">
    <subcellularLocation>
        <location evidence="1 10">Cytoplasm</location>
    </subcellularLocation>
</comment>
<name>A0A6J1NIW6_BICAN</name>
<evidence type="ECO:0000313" key="13">
    <source>
        <dbReference type="RefSeq" id="XP_023946869.2"/>
    </source>
</evidence>
<evidence type="ECO:0000256" key="9">
    <source>
        <dbReference type="PROSITE-ProRule" id="PRU00723"/>
    </source>
</evidence>
<keyword evidence="9" id="KW-0862">Zinc</keyword>
<keyword evidence="7 10" id="KW-0819">tRNA processing</keyword>
<evidence type="ECO:0000256" key="3">
    <source>
        <dbReference type="ARBA" id="ARBA00022490"/>
    </source>
</evidence>
<reference evidence="13" key="1">
    <citation type="submission" date="2025-08" db="UniProtKB">
        <authorList>
            <consortium name="RefSeq"/>
        </authorList>
    </citation>
    <scope>IDENTIFICATION</scope>
</reference>
<keyword evidence="6 10" id="KW-0949">S-adenosyl-L-methionine</keyword>
<organism evidence="12 13">
    <name type="scientific">Bicyclus anynana</name>
    <name type="common">Squinting bush brown butterfly</name>
    <dbReference type="NCBI Taxonomy" id="110368"/>
    <lineage>
        <taxon>Eukaryota</taxon>
        <taxon>Metazoa</taxon>
        <taxon>Ecdysozoa</taxon>
        <taxon>Arthropoda</taxon>
        <taxon>Hexapoda</taxon>
        <taxon>Insecta</taxon>
        <taxon>Pterygota</taxon>
        <taxon>Neoptera</taxon>
        <taxon>Endopterygota</taxon>
        <taxon>Lepidoptera</taxon>
        <taxon>Glossata</taxon>
        <taxon>Ditrysia</taxon>
        <taxon>Papilionoidea</taxon>
        <taxon>Nymphalidae</taxon>
        <taxon>Satyrinae</taxon>
        <taxon>Satyrini</taxon>
        <taxon>Mycalesina</taxon>
        <taxon>Bicyclus</taxon>
    </lineage>
</organism>
<evidence type="ECO:0000256" key="6">
    <source>
        <dbReference type="ARBA" id="ARBA00022691"/>
    </source>
</evidence>
<dbReference type="PANTHER" id="PTHR21210:SF0">
    <property type="entry name" value="TRNA (URACIL-O(2)-)-METHYLTRANSFERASE-RELATED"/>
    <property type="match status" value="1"/>
</dbReference>
<keyword evidence="5 10" id="KW-0808">Transferase</keyword>
<dbReference type="InterPro" id="IPR011671">
    <property type="entry name" value="tRNA_uracil_MeTrfase"/>
</dbReference>
<proteinExistence type="inferred from homology"/>
<evidence type="ECO:0000259" key="11">
    <source>
        <dbReference type="PROSITE" id="PS50103"/>
    </source>
</evidence>
<evidence type="ECO:0000256" key="10">
    <source>
        <dbReference type="RuleBase" id="RU368004"/>
    </source>
</evidence>
<feature type="zinc finger region" description="C3H1-type" evidence="9">
    <location>
        <begin position="555"/>
        <end position="585"/>
    </location>
</feature>
<comment type="function">
    <text evidence="10">Adenosyl-L-methionine (AdoMet)-dependent tRNA (uracil-O(2)-)-methyltransferase.</text>
</comment>
<evidence type="ECO:0000313" key="12">
    <source>
        <dbReference type="Proteomes" id="UP001652582"/>
    </source>
</evidence>
<accession>A0A6J1NIW6</accession>
<evidence type="ECO:0000256" key="7">
    <source>
        <dbReference type="ARBA" id="ARBA00022694"/>
    </source>
</evidence>
<dbReference type="GeneID" id="112052142"/>
<comment type="catalytic activity">
    <reaction evidence="8 10">
        <text>uridine(44) in tRNA(Ser) + S-adenosyl-L-methionine = 2'-O-methyluridine(44) in tRNA(Ser) + S-adenosyl-L-homocysteine + H(+)</text>
        <dbReference type="Rhea" id="RHEA:43100"/>
        <dbReference type="Rhea" id="RHEA-COMP:10339"/>
        <dbReference type="Rhea" id="RHEA-COMP:10340"/>
        <dbReference type="ChEBI" id="CHEBI:15378"/>
        <dbReference type="ChEBI" id="CHEBI:57856"/>
        <dbReference type="ChEBI" id="CHEBI:59789"/>
        <dbReference type="ChEBI" id="CHEBI:65315"/>
        <dbReference type="ChEBI" id="CHEBI:74478"/>
        <dbReference type="EC" id="2.1.1.211"/>
    </reaction>
</comment>
<feature type="domain" description="C3H1-type" evidence="11">
    <location>
        <begin position="555"/>
        <end position="585"/>
    </location>
</feature>
<evidence type="ECO:0000256" key="5">
    <source>
        <dbReference type="ARBA" id="ARBA00022679"/>
    </source>
</evidence>
<keyword evidence="4 10" id="KW-0489">Methyltransferase</keyword>
<dbReference type="GO" id="GO:0008270">
    <property type="term" value="F:zinc ion binding"/>
    <property type="evidence" value="ECO:0007669"/>
    <property type="project" value="UniProtKB-KW"/>
</dbReference>
<dbReference type="Pfam" id="PF07757">
    <property type="entry name" value="AdoMet_MTase"/>
    <property type="match status" value="1"/>
</dbReference>
<dbReference type="RefSeq" id="XP_023946869.2">
    <property type="nucleotide sequence ID" value="XM_024091101.2"/>
</dbReference>
<dbReference type="PROSITE" id="PS50103">
    <property type="entry name" value="ZF_C3H1"/>
    <property type="match status" value="1"/>
</dbReference>
<keyword evidence="9" id="KW-0479">Metal-binding</keyword>
<evidence type="ECO:0000256" key="8">
    <source>
        <dbReference type="ARBA" id="ARBA00047957"/>
    </source>
</evidence>
<dbReference type="KEGG" id="bany:112052142"/>
<gene>
    <name evidence="13" type="primary">LOC112052142</name>
</gene>
<comment type="similarity">
    <text evidence="2 10">Belongs to the TRM44 family.</text>
</comment>
<keyword evidence="3 10" id="KW-0963">Cytoplasm</keyword>
<dbReference type="OrthoDB" id="10047021at2759"/>
<dbReference type="InterPro" id="IPR000571">
    <property type="entry name" value="Znf_CCCH"/>
</dbReference>
<dbReference type="GO" id="GO:0141101">
    <property type="term" value="F:tRNA(Ser) (uridine(44)-2'-O-)-methyltransferase activity"/>
    <property type="evidence" value="ECO:0007669"/>
    <property type="project" value="UniProtKB-EC"/>
</dbReference>
<protein>
    <recommendedName>
        <fullName evidence="10">tRNA (uracil-O(2)-)-methyltransferase</fullName>
        <ecNumber evidence="10">2.1.1.211</ecNumber>
    </recommendedName>
</protein>